<gene>
    <name evidence="2" type="ORF">LWI28_007467</name>
</gene>
<dbReference type="PANTHER" id="PTHR38370">
    <property type="entry name" value="BETA-1,4-XYLOSIDASE"/>
    <property type="match status" value="1"/>
</dbReference>
<evidence type="ECO:0000313" key="3">
    <source>
        <dbReference type="Proteomes" id="UP001064489"/>
    </source>
</evidence>
<dbReference type="EMBL" id="JAJSOW010000101">
    <property type="protein sequence ID" value="KAI9180716.1"/>
    <property type="molecule type" value="Genomic_DNA"/>
</dbReference>
<evidence type="ECO:0000313" key="2">
    <source>
        <dbReference type="EMBL" id="KAI9180716.1"/>
    </source>
</evidence>
<reference evidence="2" key="2">
    <citation type="submission" date="2023-02" db="EMBL/GenBank/DDBJ databases">
        <authorList>
            <person name="Swenson N.G."/>
            <person name="Wegrzyn J.L."/>
            <person name="Mcevoy S.L."/>
        </authorList>
    </citation>
    <scope>NUCLEOTIDE SEQUENCE</scope>
    <source>
        <strain evidence="2">91603</strain>
        <tissue evidence="2">Leaf</tissue>
    </source>
</reference>
<feature type="compositionally biased region" description="Polar residues" evidence="1">
    <location>
        <begin position="97"/>
        <end position="115"/>
    </location>
</feature>
<accession>A0AAD5IY72</accession>
<organism evidence="2 3">
    <name type="scientific">Acer negundo</name>
    <name type="common">Box elder</name>
    <dbReference type="NCBI Taxonomy" id="4023"/>
    <lineage>
        <taxon>Eukaryota</taxon>
        <taxon>Viridiplantae</taxon>
        <taxon>Streptophyta</taxon>
        <taxon>Embryophyta</taxon>
        <taxon>Tracheophyta</taxon>
        <taxon>Spermatophyta</taxon>
        <taxon>Magnoliopsida</taxon>
        <taxon>eudicotyledons</taxon>
        <taxon>Gunneridae</taxon>
        <taxon>Pentapetalae</taxon>
        <taxon>rosids</taxon>
        <taxon>malvids</taxon>
        <taxon>Sapindales</taxon>
        <taxon>Sapindaceae</taxon>
        <taxon>Hippocastanoideae</taxon>
        <taxon>Acereae</taxon>
        <taxon>Acer</taxon>
    </lineage>
</organism>
<keyword evidence="3" id="KW-1185">Reference proteome</keyword>
<proteinExistence type="predicted"/>
<dbReference type="Proteomes" id="UP001064489">
    <property type="component" value="Chromosome 4"/>
</dbReference>
<protein>
    <submittedName>
        <fullName evidence="2">Uncharacterized protein</fullName>
    </submittedName>
</protein>
<name>A0AAD5IY72_ACENE</name>
<dbReference type="PANTHER" id="PTHR38370:SF1">
    <property type="entry name" value="BETA-1,4-XYLOSIDASE"/>
    <property type="match status" value="1"/>
</dbReference>
<sequence>MEGLIPYLIHAMKKQRPQHSYKSFSMGSTRSYHLLNEGDAVDGSSHRRTRSDFQPPTSTDQFLERSGVEFVRSRTVNRSSENYNSSPRAAALKIGSHPQNRITSNEANHFSNYRR</sequence>
<feature type="region of interest" description="Disordered" evidence="1">
    <location>
        <begin position="93"/>
        <end position="115"/>
    </location>
</feature>
<dbReference type="AlphaFoldDB" id="A0AAD5IY72"/>
<feature type="region of interest" description="Disordered" evidence="1">
    <location>
        <begin position="35"/>
        <end position="66"/>
    </location>
</feature>
<reference evidence="2" key="1">
    <citation type="journal article" date="2022" name="Plant J.">
        <title>Strategies of tolerance reflected in two North American maple genomes.</title>
        <authorList>
            <person name="McEvoy S.L."/>
            <person name="Sezen U.U."/>
            <person name="Trouern-Trend A."/>
            <person name="McMahon S.M."/>
            <person name="Schaberg P.G."/>
            <person name="Yang J."/>
            <person name="Wegrzyn J.L."/>
            <person name="Swenson N.G."/>
        </authorList>
    </citation>
    <scope>NUCLEOTIDE SEQUENCE</scope>
    <source>
        <strain evidence="2">91603</strain>
    </source>
</reference>
<comment type="caution">
    <text evidence="2">The sequence shown here is derived from an EMBL/GenBank/DDBJ whole genome shotgun (WGS) entry which is preliminary data.</text>
</comment>
<feature type="compositionally biased region" description="Polar residues" evidence="1">
    <location>
        <begin position="52"/>
        <end position="61"/>
    </location>
</feature>
<evidence type="ECO:0000256" key="1">
    <source>
        <dbReference type="SAM" id="MobiDB-lite"/>
    </source>
</evidence>